<sequence length="205" mass="22547">MSNPGVELWDQRYAGETYLFGERPNAFLSRQTQRLQGRRRALAVADGEGRNGVWLAEQGLEVVSLDGSGAAQRKARRLAEQRGVELQLELADLETWSWPTESFDVVAAIFIQFAGPDLRSRLFAGMRQALAPGGLLLLEGYRPEQLGYRTGGPPIVENLYTEDLLREAFAGLQILELTSYDAVIEEGTGHSGMSALIDLVARQPG</sequence>
<dbReference type="RefSeq" id="WP_377367283.1">
    <property type="nucleotide sequence ID" value="NZ_JAOTJD010000003.1"/>
</dbReference>
<dbReference type="Gene3D" id="3.40.50.150">
    <property type="entry name" value="Vaccinia Virus protein VP39"/>
    <property type="match status" value="1"/>
</dbReference>
<dbReference type="Proteomes" id="UP001598130">
    <property type="component" value="Unassembled WGS sequence"/>
</dbReference>
<evidence type="ECO:0000313" key="3">
    <source>
        <dbReference type="Proteomes" id="UP001598130"/>
    </source>
</evidence>
<organism evidence="2 3">
    <name type="scientific">Phenylobacterium ferrooxidans</name>
    <dbReference type="NCBI Taxonomy" id="2982689"/>
    <lineage>
        <taxon>Bacteria</taxon>
        <taxon>Pseudomonadati</taxon>
        <taxon>Pseudomonadota</taxon>
        <taxon>Alphaproteobacteria</taxon>
        <taxon>Caulobacterales</taxon>
        <taxon>Caulobacteraceae</taxon>
        <taxon>Phenylobacterium</taxon>
    </lineage>
</organism>
<dbReference type="EMBL" id="JAOTJD010000003">
    <property type="protein sequence ID" value="MFD3262825.1"/>
    <property type="molecule type" value="Genomic_DNA"/>
</dbReference>
<protein>
    <submittedName>
        <fullName evidence="2">Class I SAM-dependent methyltransferase</fullName>
    </submittedName>
</protein>
<comment type="caution">
    <text evidence="2">The sequence shown here is derived from an EMBL/GenBank/DDBJ whole genome shotgun (WGS) entry which is preliminary data.</text>
</comment>
<dbReference type="InterPro" id="IPR029063">
    <property type="entry name" value="SAM-dependent_MTases_sf"/>
</dbReference>
<feature type="domain" description="Methyltransferase" evidence="1">
    <location>
        <begin position="42"/>
        <end position="134"/>
    </location>
</feature>
<proteinExistence type="predicted"/>
<keyword evidence="2" id="KW-0489">Methyltransferase</keyword>
<dbReference type="Pfam" id="PF13649">
    <property type="entry name" value="Methyltransf_25"/>
    <property type="match status" value="1"/>
</dbReference>
<gene>
    <name evidence="2" type="ORF">OCL97_02470</name>
</gene>
<dbReference type="GO" id="GO:0032259">
    <property type="term" value="P:methylation"/>
    <property type="evidence" value="ECO:0007669"/>
    <property type="project" value="UniProtKB-KW"/>
</dbReference>
<dbReference type="GO" id="GO:0008168">
    <property type="term" value="F:methyltransferase activity"/>
    <property type="evidence" value="ECO:0007669"/>
    <property type="project" value="UniProtKB-KW"/>
</dbReference>
<name>A0ABW6CIC1_9CAUL</name>
<keyword evidence="2" id="KW-0808">Transferase</keyword>
<keyword evidence="3" id="KW-1185">Reference proteome</keyword>
<dbReference type="SUPFAM" id="SSF53335">
    <property type="entry name" value="S-adenosyl-L-methionine-dependent methyltransferases"/>
    <property type="match status" value="1"/>
</dbReference>
<evidence type="ECO:0000259" key="1">
    <source>
        <dbReference type="Pfam" id="PF13649"/>
    </source>
</evidence>
<accession>A0ABW6CIC1</accession>
<dbReference type="InterPro" id="IPR041698">
    <property type="entry name" value="Methyltransf_25"/>
</dbReference>
<evidence type="ECO:0000313" key="2">
    <source>
        <dbReference type="EMBL" id="MFD3262825.1"/>
    </source>
</evidence>
<reference evidence="2 3" key="1">
    <citation type="submission" date="2022-09" db="EMBL/GenBank/DDBJ databases">
        <title>New species of Phenylobacterium.</title>
        <authorList>
            <person name="Mieszkin S."/>
        </authorList>
    </citation>
    <scope>NUCLEOTIDE SEQUENCE [LARGE SCALE GENOMIC DNA]</scope>
    <source>
        <strain evidence="2 3">HK31-G</strain>
    </source>
</reference>